<protein>
    <submittedName>
        <fullName evidence="2">Uncharacterized protein</fullName>
    </submittedName>
</protein>
<dbReference type="RefSeq" id="WP_009528309.1">
    <property type="nucleotide sequence ID" value="NZ_JH815227.1"/>
</dbReference>
<feature type="signal peptide" evidence="1">
    <location>
        <begin position="1"/>
        <end position="24"/>
    </location>
</feature>
<name>V9HU54_9FIRM</name>
<organism evidence="2 3">
    <name type="scientific">Peptoanaerobacter stomatis</name>
    <dbReference type="NCBI Taxonomy" id="796937"/>
    <lineage>
        <taxon>Bacteria</taxon>
        <taxon>Bacillati</taxon>
        <taxon>Bacillota</taxon>
        <taxon>Clostridia</taxon>
        <taxon>Peptostreptococcales</taxon>
        <taxon>Filifactoraceae</taxon>
        <taxon>Peptoanaerobacter</taxon>
    </lineage>
</organism>
<comment type="caution">
    <text evidence="2">The sequence shown here is derived from an EMBL/GenBank/DDBJ whole genome shotgun (WGS) entry which is preliminary data.</text>
</comment>
<dbReference type="AlphaFoldDB" id="V9HU54"/>
<evidence type="ECO:0000313" key="3">
    <source>
        <dbReference type="Proteomes" id="UP000017818"/>
    </source>
</evidence>
<feature type="chain" id="PRO_5038455855" evidence="1">
    <location>
        <begin position="25"/>
        <end position="286"/>
    </location>
</feature>
<reference evidence="2 3" key="1">
    <citation type="submission" date="2012-05" db="EMBL/GenBank/DDBJ databases">
        <title>The Genome Sequence of Eubacteriaceae bacterium CM2.</title>
        <authorList>
            <consortium name="The Broad Institute Genome Sequencing Platform"/>
            <person name="Earl A."/>
            <person name="Ward D."/>
            <person name="Feldgarden M."/>
            <person name="Gevers D."/>
            <person name="Sizova M."/>
            <person name="Hazen A."/>
            <person name="Epstein S."/>
            <person name="Walker B."/>
            <person name="Young S.K."/>
            <person name="Zeng Q."/>
            <person name="Gargeya S."/>
            <person name="Fitzgerald M."/>
            <person name="Haas B."/>
            <person name="Abouelleil A."/>
            <person name="Alvarado L."/>
            <person name="Arachchi H.M."/>
            <person name="Berlin A."/>
            <person name="Chapman S.B."/>
            <person name="Goldberg J."/>
            <person name="Griggs A."/>
            <person name="Gujja S."/>
            <person name="Hansen M."/>
            <person name="Howarth C."/>
            <person name="Imamovic A."/>
            <person name="Larimer J."/>
            <person name="McCowen C."/>
            <person name="Montmayeur A."/>
            <person name="Murphy C."/>
            <person name="Neiman D."/>
            <person name="Pearson M."/>
            <person name="Priest M."/>
            <person name="Roberts A."/>
            <person name="Saif S."/>
            <person name="Shea T."/>
            <person name="Sisk P."/>
            <person name="Sykes S."/>
            <person name="Wortman J."/>
            <person name="Nusbaum C."/>
            <person name="Birren B."/>
        </authorList>
    </citation>
    <scope>NUCLEOTIDE SEQUENCE [LARGE SCALE GENOMIC DNA]</scope>
    <source>
        <strain evidence="2 3">CM2</strain>
    </source>
</reference>
<dbReference type="EMBL" id="AFZF02000019">
    <property type="protein sequence ID" value="EHL17121.1"/>
    <property type="molecule type" value="Genomic_DNA"/>
</dbReference>
<keyword evidence="1" id="KW-0732">Signal</keyword>
<dbReference type="Proteomes" id="UP000017818">
    <property type="component" value="Unassembled WGS sequence"/>
</dbReference>
<dbReference type="HOGENOM" id="CLU_972710_0_0_9"/>
<evidence type="ECO:0000256" key="1">
    <source>
        <dbReference type="SAM" id="SignalP"/>
    </source>
</evidence>
<evidence type="ECO:0000313" key="2">
    <source>
        <dbReference type="EMBL" id="EHL17121.1"/>
    </source>
</evidence>
<accession>V9HU54</accession>
<sequence>MKLNMFKKLALSLILGLSLLTVHADAETIMSDKYDLDLNGTKEWIKLYVDRIDEYVAIPSYMEIQYNIPTDIVPDTYDVIDIPNENKLSYSKMKVIDINSNDKQKEIMLMLRSTEYFYNEIQLYSFVNGKIKYLDKIESVSDFENVGVNKKTNRLEVISEADYPIQSAYYRKFMILQGKLKEVTSDEVNISYFNKKIELTAQKSIDVYSNLNFNKKSFSIRPNEKIIFVSANKKSGYIKVKNSQGKVGYIQTKKSSEGYGHELKQYSGVHIEGDDESPITGANHWN</sequence>
<proteinExistence type="predicted"/>
<dbReference type="OrthoDB" id="1761074at2"/>
<gene>
    <name evidence="2" type="ORF">HMPREF9630_01707</name>
</gene>